<dbReference type="Pfam" id="PF01253">
    <property type="entry name" value="SUI1"/>
    <property type="match status" value="1"/>
</dbReference>
<dbReference type="InterPro" id="IPR036877">
    <property type="entry name" value="SUI1_dom_sf"/>
</dbReference>
<name>A0A6I6G6M7_9BACT</name>
<dbReference type="InterPro" id="IPR005872">
    <property type="entry name" value="SUI1_arc_bac"/>
</dbReference>
<dbReference type="RefSeq" id="WP_157476503.1">
    <property type="nucleotide sequence ID" value="NZ_CP046566.1"/>
</dbReference>
<accession>A0A6I6G6M7</accession>
<evidence type="ECO:0000256" key="2">
    <source>
        <dbReference type="ARBA" id="ARBA00022845"/>
    </source>
</evidence>
<dbReference type="KEGG" id="fls:GLV81_02310"/>
<dbReference type="GO" id="GO:0006417">
    <property type="term" value="P:regulation of translation"/>
    <property type="evidence" value="ECO:0007669"/>
    <property type="project" value="UniProtKB-KW"/>
</dbReference>
<dbReference type="Gene3D" id="3.30.780.10">
    <property type="entry name" value="SUI1-like domain"/>
    <property type="match status" value="1"/>
</dbReference>
<sequence>MAQKKKLNSLSDLGGLVYSTDPNFKPVEDETPTALLPAAQQRLRIWFETKHRGGKAVTIVAGFEGPDADLEQLGKQLKQACGTGGSVKEGEILVQGDHRDKVLQWLLKNGYTQTKKAGG</sequence>
<dbReference type="PROSITE" id="PS50296">
    <property type="entry name" value="SUI1"/>
    <property type="match status" value="1"/>
</dbReference>
<dbReference type="PANTHER" id="PTHR12789">
    <property type="entry name" value="DENSITY-REGULATED PROTEIN HOMOLOG"/>
    <property type="match status" value="1"/>
</dbReference>
<dbReference type="GO" id="GO:0003743">
    <property type="term" value="F:translation initiation factor activity"/>
    <property type="evidence" value="ECO:0007669"/>
    <property type="project" value="UniProtKB-KW"/>
</dbReference>
<dbReference type="Proteomes" id="UP000426027">
    <property type="component" value="Chromosome"/>
</dbReference>
<protein>
    <submittedName>
        <fullName evidence="5">Translation initiation factor</fullName>
    </submittedName>
</protein>
<comment type="similarity">
    <text evidence="1">Belongs to the SUI1 family.</text>
</comment>
<feature type="domain" description="SUI1" evidence="4">
    <location>
        <begin position="49"/>
        <end position="110"/>
    </location>
</feature>
<dbReference type="InterPro" id="IPR001950">
    <property type="entry name" value="SUI1"/>
</dbReference>
<evidence type="ECO:0000256" key="1">
    <source>
        <dbReference type="ARBA" id="ARBA00005422"/>
    </source>
</evidence>
<dbReference type="GO" id="GO:0001731">
    <property type="term" value="P:formation of translation preinitiation complex"/>
    <property type="evidence" value="ECO:0007669"/>
    <property type="project" value="TreeGrafter"/>
</dbReference>
<dbReference type="EMBL" id="CP046566">
    <property type="protein sequence ID" value="QGW27093.1"/>
    <property type="molecule type" value="Genomic_DNA"/>
</dbReference>
<dbReference type="SUPFAM" id="SSF55159">
    <property type="entry name" value="eIF1-like"/>
    <property type="match status" value="1"/>
</dbReference>
<organism evidence="5 6">
    <name type="scientific">Phnomibacter ginsenosidimutans</name>
    <dbReference type="NCBI Taxonomy" id="2676868"/>
    <lineage>
        <taxon>Bacteria</taxon>
        <taxon>Pseudomonadati</taxon>
        <taxon>Bacteroidota</taxon>
        <taxon>Chitinophagia</taxon>
        <taxon>Chitinophagales</taxon>
        <taxon>Chitinophagaceae</taxon>
        <taxon>Phnomibacter</taxon>
    </lineage>
</organism>
<keyword evidence="5" id="KW-0396">Initiation factor</keyword>
<dbReference type="PIRSF" id="PIRSF037511">
    <property type="entry name" value="Transl_init_SUI1_pro"/>
    <property type="match status" value="1"/>
</dbReference>
<evidence type="ECO:0000313" key="6">
    <source>
        <dbReference type="Proteomes" id="UP000426027"/>
    </source>
</evidence>
<dbReference type="CDD" id="cd11567">
    <property type="entry name" value="YciH_like"/>
    <property type="match status" value="1"/>
</dbReference>
<keyword evidence="6" id="KW-1185">Reference proteome</keyword>
<dbReference type="PANTHER" id="PTHR12789:SF0">
    <property type="entry name" value="DENSITY-REGULATED PROTEIN"/>
    <property type="match status" value="1"/>
</dbReference>
<keyword evidence="2" id="KW-0810">Translation regulation</keyword>
<dbReference type="InterPro" id="IPR050318">
    <property type="entry name" value="DENR/SUI1_TIF"/>
</dbReference>
<reference evidence="5 6" key="1">
    <citation type="submission" date="2019-11" db="EMBL/GenBank/DDBJ databases">
        <authorList>
            <person name="Im W.T."/>
        </authorList>
    </citation>
    <scope>NUCLEOTIDE SEQUENCE [LARGE SCALE GENOMIC DNA]</scope>
    <source>
        <strain evidence="5 6">SB-02</strain>
    </source>
</reference>
<evidence type="ECO:0000259" key="4">
    <source>
        <dbReference type="PROSITE" id="PS50296"/>
    </source>
</evidence>
<gene>
    <name evidence="5" type="ORF">GLV81_02310</name>
</gene>
<keyword evidence="3" id="KW-0648">Protein biosynthesis</keyword>
<proteinExistence type="inferred from homology"/>
<evidence type="ECO:0000313" key="5">
    <source>
        <dbReference type="EMBL" id="QGW27093.1"/>
    </source>
</evidence>
<dbReference type="AlphaFoldDB" id="A0A6I6G6M7"/>
<evidence type="ECO:0000256" key="3">
    <source>
        <dbReference type="ARBA" id="ARBA00022917"/>
    </source>
</evidence>
<dbReference type="GO" id="GO:0002188">
    <property type="term" value="P:translation reinitiation"/>
    <property type="evidence" value="ECO:0007669"/>
    <property type="project" value="TreeGrafter"/>
</dbReference>
<dbReference type="GO" id="GO:0003729">
    <property type="term" value="F:mRNA binding"/>
    <property type="evidence" value="ECO:0007669"/>
    <property type="project" value="TreeGrafter"/>
</dbReference>